<evidence type="ECO:0000259" key="1">
    <source>
        <dbReference type="PROSITE" id="PS51385"/>
    </source>
</evidence>
<dbReference type="InterPro" id="IPR004443">
    <property type="entry name" value="YjeF_N_dom"/>
</dbReference>
<reference evidence="2" key="1">
    <citation type="journal article" date="2013" name="Syst. Appl. Microbiol.">
        <title>New insights into the archaeal diversity of a hypersaline microbial mat obtained by a metagenomic approach.</title>
        <authorList>
            <person name="Lopez-Lopez A."/>
            <person name="Richter M."/>
            <person name="Pena A."/>
            <person name="Tamames J."/>
            <person name="Rossello-Mora R."/>
        </authorList>
    </citation>
    <scope>NUCLEOTIDE SEQUENCE</scope>
</reference>
<dbReference type="NCBIfam" id="TIGR00197">
    <property type="entry name" value="yjeF_nterm"/>
    <property type="match status" value="1"/>
</dbReference>
<keyword evidence="2" id="KW-0418">Kinase</keyword>
<name>M1P1A3_9ZZZZ</name>
<dbReference type="Gene3D" id="3.40.50.10260">
    <property type="entry name" value="YjeF N-terminal domain"/>
    <property type="match status" value="1"/>
</dbReference>
<sequence length="220" mass="23481">MEKVDQVAIEEFGINVLQMMENAGRSLATEVIRSSKSGPVTVLAGAGGNGGGGLCCARHLLNHGFEVNIVLDHPRDELSTPVQRQLEILKSSGLKPIKWGKKEEKIGEAKVVVDALIGYGLKNSPRGKTLDLINICGEIDSGIVSLDVPSGLDSTTGNAPGARIYPDRTLTLALPKTGLTEVNGEILLLDIGIPSGVFNKLNIPYKSPFEESYIIKLIQP</sequence>
<proteinExistence type="inferred from homology"/>
<accession>M1P1A3</accession>
<dbReference type="PANTHER" id="PTHR13612:SF0">
    <property type="entry name" value="ENHANCER OF MRNA-DECAPPING PROTEIN 3"/>
    <property type="match status" value="1"/>
</dbReference>
<organism evidence="2">
    <name type="scientific">uncultured organism</name>
    <dbReference type="NCBI Taxonomy" id="155900"/>
    <lineage>
        <taxon>unclassified sequences</taxon>
        <taxon>environmental samples</taxon>
    </lineage>
</organism>
<protein>
    <submittedName>
        <fullName evidence="2">Sugar kinase</fullName>
    </submittedName>
</protein>
<dbReference type="GO" id="GO:0003729">
    <property type="term" value="F:mRNA binding"/>
    <property type="evidence" value="ECO:0007669"/>
    <property type="project" value="TreeGrafter"/>
</dbReference>
<feature type="domain" description="YjeF N-terminal" evidence="1">
    <location>
        <begin position="1"/>
        <end position="199"/>
    </location>
</feature>
<dbReference type="GO" id="GO:0016301">
    <property type="term" value="F:kinase activity"/>
    <property type="evidence" value="ECO:0007669"/>
    <property type="project" value="UniProtKB-KW"/>
</dbReference>
<dbReference type="EMBL" id="JX684083">
    <property type="protein sequence ID" value="AGF93156.1"/>
    <property type="molecule type" value="Genomic_DNA"/>
</dbReference>
<dbReference type="Pfam" id="PF03853">
    <property type="entry name" value="YjeF_N"/>
    <property type="match status" value="1"/>
</dbReference>
<dbReference type="HAMAP" id="MF_01966">
    <property type="entry name" value="NADHX_epimerase"/>
    <property type="match status" value="1"/>
</dbReference>
<keyword evidence="2" id="KW-0808">Transferase</keyword>
<dbReference type="PANTHER" id="PTHR13612">
    <property type="entry name" value="ENHANCER OF MRNA-DECAPPING PROTEIN 3"/>
    <property type="match status" value="1"/>
</dbReference>
<dbReference type="SUPFAM" id="SSF64153">
    <property type="entry name" value="YjeF N-terminal domain-like"/>
    <property type="match status" value="1"/>
</dbReference>
<gene>
    <name evidence="2" type="ORF">FLSS-18_0021</name>
</gene>
<evidence type="ECO:0000313" key="2">
    <source>
        <dbReference type="EMBL" id="AGF93156.1"/>
    </source>
</evidence>
<dbReference type="PROSITE" id="PS51385">
    <property type="entry name" value="YJEF_N"/>
    <property type="match status" value="1"/>
</dbReference>
<dbReference type="AlphaFoldDB" id="M1P1A3"/>
<dbReference type="GO" id="GO:0031087">
    <property type="term" value="P:deadenylation-independent decapping of nuclear-transcribed mRNA"/>
    <property type="evidence" value="ECO:0007669"/>
    <property type="project" value="TreeGrafter"/>
</dbReference>
<dbReference type="InterPro" id="IPR036652">
    <property type="entry name" value="YjeF_N_dom_sf"/>
</dbReference>